<organism evidence="4 5">
    <name type="scientific">Tsuneonella suprasediminis</name>
    <dbReference type="NCBI Taxonomy" id="2306996"/>
    <lineage>
        <taxon>Bacteria</taxon>
        <taxon>Pseudomonadati</taxon>
        <taxon>Pseudomonadota</taxon>
        <taxon>Alphaproteobacteria</taxon>
        <taxon>Sphingomonadales</taxon>
        <taxon>Erythrobacteraceae</taxon>
        <taxon>Tsuneonella</taxon>
    </lineage>
</organism>
<evidence type="ECO:0000256" key="1">
    <source>
        <dbReference type="SAM" id="MobiDB-lite"/>
    </source>
</evidence>
<feature type="region of interest" description="Disordered" evidence="1">
    <location>
        <begin position="62"/>
        <end position="83"/>
    </location>
</feature>
<name>A0A419R3B6_9SPHN</name>
<sequence>MPFYVRKSVSAGPFRFNFSKGGVGLSVGVRGLRLGTGPRGHYVHAGRGGLYYRKTLKASRSARNGEGRASSEPPAQQHSHPESVSGIDMVAVSSGAVADMEDARFADVLAEMIEKQQSARLATVLMWCGIAFAALTTIGGGVIGFLVGAAVAFGGRVLGSWLDESRRSVVLMYDLEDDAAKAYEAMTNAFDRVAACHGKWHVDAGGAVNDLVTWKRNAGASHVLDKRSTVLGYDLPTILKSNVTPPFIAVGKETLFFLPDFLLVVHDDNVGAVAYDQLSIVWQDSNFIEEGTVPGDTTVLFHTWKHPNKSGGPDRRFANNYQIPVCLYESIHLTSTNGLNELLQVSCNGVAAPLAMAVTELSRCNGASAIDRSLPRLTSG</sequence>
<dbReference type="InterPro" id="IPR025330">
    <property type="entry name" value="DUF4236"/>
</dbReference>
<dbReference type="Proteomes" id="UP000284322">
    <property type="component" value="Unassembled WGS sequence"/>
</dbReference>
<keyword evidence="5" id="KW-1185">Reference proteome</keyword>
<comment type="caution">
    <text evidence="4">The sequence shown here is derived from an EMBL/GenBank/DDBJ whole genome shotgun (WGS) entry which is preliminary data.</text>
</comment>
<reference evidence="4 5" key="1">
    <citation type="submission" date="2018-09" db="EMBL/GenBank/DDBJ databases">
        <title>Altererythrobacter sp.Ery1 and Ery12, the genome sequencing of novel strains in genus Alterythrobacter.</title>
        <authorList>
            <person name="Cheng H."/>
            <person name="Wu Y.-H."/>
            <person name="Fang C."/>
            <person name="Xu X.-W."/>
        </authorList>
    </citation>
    <scope>NUCLEOTIDE SEQUENCE [LARGE SCALE GENOMIC DNA]</scope>
    <source>
        <strain evidence="4 5">Ery12</strain>
    </source>
</reference>
<dbReference type="EMBL" id="RAHJ01000017">
    <property type="protein sequence ID" value="RJX68514.1"/>
    <property type="molecule type" value="Genomic_DNA"/>
</dbReference>
<evidence type="ECO:0000256" key="2">
    <source>
        <dbReference type="SAM" id="Phobius"/>
    </source>
</evidence>
<keyword evidence="2" id="KW-1133">Transmembrane helix</keyword>
<dbReference type="OrthoDB" id="9806903at2"/>
<feature type="domain" description="DUF4236" evidence="3">
    <location>
        <begin position="3"/>
        <end position="53"/>
    </location>
</feature>
<dbReference type="Pfam" id="PF14020">
    <property type="entry name" value="DUF4236"/>
    <property type="match status" value="1"/>
</dbReference>
<proteinExistence type="predicted"/>
<dbReference type="RefSeq" id="WP_120108136.1">
    <property type="nucleotide sequence ID" value="NZ_RAHJ01000017.1"/>
</dbReference>
<evidence type="ECO:0000313" key="4">
    <source>
        <dbReference type="EMBL" id="RJX68514.1"/>
    </source>
</evidence>
<evidence type="ECO:0000259" key="3">
    <source>
        <dbReference type="Pfam" id="PF14020"/>
    </source>
</evidence>
<protein>
    <submittedName>
        <fullName evidence="4">DUF4236 domain-containing protein</fullName>
    </submittedName>
</protein>
<keyword evidence="2" id="KW-0812">Transmembrane</keyword>
<evidence type="ECO:0000313" key="5">
    <source>
        <dbReference type="Proteomes" id="UP000284322"/>
    </source>
</evidence>
<feature type="transmembrane region" description="Helical" evidence="2">
    <location>
        <begin position="124"/>
        <end position="153"/>
    </location>
</feature>
<gene>
    <name evidence="4" type="ORF">D6858_05695</name>
</gene>
<keyword evidence="2" id="KW-0472">Membrane</keyword>
<accession>A0A419R3B6</accession>
<dbReference type="AlphaFoldDB" id="A0A419R3B6"/>